<feature type="region of interest" description="Disordered" evidence="3">
    <location>
        <begin position="208"/>
        <end position="274"/>
    </location>
</feature>
<dbReference type="Gene3D" id="1.10.357.10">
    <property type="entry name" value="Tetracycline Repressor, domain 2"/>
    <property type="match status" value="1"/>
</dbReference>
<sequence length="274" mass="30037">MTDTPLTRSQAKDQTRRRLIRAALAILDREGEAGLTTTKVAKAAGIAQSSFYVHFKDRQTLLRVLAEEGGERLRRSMREARRKAREAPGDLERHRDTFRIPLEAICRHPELLRIQLRARHDPASSLRDFARQTAAAYREHHAADLAALGYTADNEHDRRRLEMIAEGIDAATNALAMGHIEGRYPDLDECADILTALSRGALRLLRSTSGGETASGGGAAQGGEGPGHAGLDRPVEEPAHRRRAQESGGHQADDGGQEQVQLQPLGELDDEAVE</sequence>
<dbReference type="Pfam" id="PF00440">
    <property type="entry name" value="TetR_N"/>
    <property type="match status" value="1"/>
</dbReference>
<feature type="domain" description="HTH tetR-type" evidence="4">
    <location>
        <begin position="13"/>
        <end position="73"/>
    </location>
</feature>
<feature type="compositionally biased region" description="Basic and acidic residues" evidence="3">
    <location>
        <begin position="230"/>
        <end position="239"/>
    </location>
</feature>
<dbReference type="Proteomes" id="UP000199202">
    <property type="component" value="Unassembled WGS sequence"/>
</dbReference>
<dbReference type="InterPro" id="IPR050692">
    <property type="entry name" value="HTH_transcr_repressor_FabR"/>
</dbReference>
<keyword evidence="6" id="KW-1185">Reference proteome</keyword>
<evidence type="ECO:0000313" key="6">
    <source>
        <dbReference type="Proteomes" id="UP000199202"/>
    </source>
</evidence>
<dbReference type="InterPro" id="IPR009057">
    <property type="entry name" value="Homeodomain-like_sf"/>
</dbReference>
<dbReference type="Gene3D" id="1.10.10.60">
    <property type="entry name" value="Homeodomain-like"/>
    <property type="match status" value="1"/>
</dbReference>
<name>A0A1G8UMD7_9ACTN</name>
<dbReference type="InterPro" id="IPR001647">
    <property type="entry name" value="HTH_TetR"/>
</dbReference>
<evidence type="ECO:0000256" key="3">
    <source>
        <dbReference type="SAM" id="MobiDB-lite"/>
    </source>
</evidence>
<dbReference type="EMBL" id="FNDJ01000011">
    <property type="protein sequence ID" value="SDJ54879.1"/>
    <property type="molecule type" value="Genomic_DNA"/>
</dbReference>
<dbReference type="PRINTS" id="PR00455">
    <property type="entry name" value="HTHTETR"/>
</dbReference>
<feature type="DNA-binding region" description="H-T-H motif" evidence="2">
    <location>
        <begin position="36"/>
        <end position="55"/>
    </location>
</feature>
<evidence type="ECO:0000313" key="5">
    <source>
        <dbReference type="EMBL" id="SDJ54879.1"/>
    </source>
</evidence>
<feature type="compositionally biased region" description="Gly residues" evidence="3">
    <location>
        <begin position="213"/>
        <end position="228"/>
    </location>
</feature>
<dbReference type="STRING" id="633440.SAMN05421869_11134"/>
<evidence type="ECO:0000256" key="1">
    <source>
        <dbReference type="ARBA" id="ARBA00023125"/>
    </source>
</evidence>
<accession>A0A1G8UMD7</accession>
<keyword evidence="1 2" id="KW-0238">DNA-binding</keyword>
<dbReference type="PANTHER" id="PTHR47752:SF1">
    <property type="entry name" value="HTH-TYPE TRANSCRIPTIONAL REPRESSOR FABR"/>
    <property type="match status" value="1"/>
</dbReference>
<dbReference type="GO" id="GO:0003677">
    <property type="term" value="F:DNA binding"/>
    <property type="evidence" value="ECO:0007669"/>
    <property type="project" value="UniProtKB-UniRule"/>
</dbReference>
<evidence type="ECO:0000256" key="2">
    <source>
        <dbReference type="PROSITE-ProRule" id="PRU00335"/>
    </source>
</evidence>
<dbReference type="OrthoDB" id="8617654at2"/>
<evidence type="ECO:0000259" key="4">
    <source>
        <dbReference type="PROSITE" id="PS50977"/>
    </source>
</evidence>
<dbReference type="SUPFAM" id="SSF46689">
    <property type="entry name" value="Homeodomain-like"/>
    <property type="match status" value="1"/>
</dbReference>
<dbReference type="PROSITE" id="PS50977">
    <property type="entry name" value="HTH_TETR_2"/>
    <property type="match status" value="1"/>
</dbReference>
<organism evidence="5 6">
    <name type="scientific">Nonomuraea jiangxiensis</name>
    <dbReference type="NCBI Taxonomy" id="633440"/>
    <lineage>
        <taxon>Bacteria</taxon>
        <taxon>Bacillati</taxon>
        <taxon>Actinomycetota</taxon>
        <taxon>Actinomycetes</taxon>
        <taxon>Streptosporangiales</taxon>
        <taxon>Streptosporangiaceae</taxon>
        <taxon>Nonomuraea</taxon>
    </lineage>
</organism>
<protein>
    <submittedName>
        <fullName evidence="5">DNA-binding transcriptional regulator, AcrR family</fullName>
    </submittedName>
</protein>
<dbReference type="AlphaFoldDB" id="A0A1G8UMD7"/>
<dbReference type="PANTHER" id="PTHR47752">
    <property type="entry name" value="HTH-TYPE TRANSCRIPTIONAL REPRESSOR FABR"/>
    <property type="match status" value="1"/>
</dbReference>
<gene>
    <name evidence="5" type="ORF">SAMN05421869_11134</name>
</gene>
<proteinExistence type="predicted"/>
<reference evidence="5 6" key="1">
    <citation type="submission" date="2016-10" db="EMBL/GenBank/DDBJ databases">
        <authorList>
            <person name="de Groot N.N."/>
        </authorList>
    </citation>
    <scope>NUCLEOTIDE SEQUENCE [LARGE SCALE GENOMIC DNA]</scope>
    <source>
        <strain evidence="5 6">CGMCC 4.6533</strain>
    </source>
</reference>